<dbReference type="PRINTS" id="PR00081">
    <property type="entry name" value="GDHRDH"/>
</dbReference>
<gene>
    <name evidence="3" type="ORF">PMAYCL1PPCAC_07875</name>
</gene>
<dbReference type="PROSITE" id="PS00061">
    <property type="entry name" value="ADH_SHORT"/>
    <property type="match status" value="1"/>
</dbReference>
<dbReference type="InterPro" id="IPR020904">
    <property type="entry name" value="Sc_DH/Rdtase_CS"/>
</dbReference>
<protein>
    <recommendedName>
        <fullName evidence="5">Dehydrogenase</fullName>
    </recommendedName>
</protein>
<dbReference type="InterPro" id="IPR036291">
    <property type="entry name" value="NAD(P)-bd_dom_sf"/>
</dbReference>
<dbReference type="PANTHER" id="PTHR44147:SF2">
    <property type="entry name" value="DEHYDROGENASE_REDUCTASE SDR FAMILY MEMBER 1"/>
    <property type="match status" value="1"/>
</dbReference>
<organism evidence="3 4">
    <name type="scientific">Pristionchus mayeri</name>
    <dbReference type="NCBI Taxonomy" id="1317129"/>
    <lineage>
        <taxon>Eukaryota</taxon>
        <taxon>Metazoa</taxon>
        <taxon>Ecdysozoa</taxon>
        <taxon>Nematoda</taxon>
        <taxon>Chromadorea</taxon>
        <taxon>Rhabditida</taxon>
        <taxon>Rhabditina</taxon>
        <taxon>Diplogasteromorpha</taxon>
        <taxon>Diplogasteroidea</taxon>
        <taxon>Neodiplogasteridae</taxon>
        <taxon>Pristionchus</taxon>
    </lineage>
</organism>
<comment type="similarity">
    <text evidence="2">Belongs to the short-chain dehydrogenases/reductases (SDR) family.</text>
</comment>
<dbReference type="GO" id="GO:0016491">
    <property type="term" value="F:oxidoreductase activity"/>
    <property type="evidence" value="ECO:0007669"/>
    <property type="project" value="UniProtKB-KW"/>
</dbReference>
<proteinExistence type="inferred from homology"/>
<dbReference type="SUPFAM" id="SSF51735">
    <property type="entry name" value="NAD(P)-binding Rossmann-fold domains"/>
    <property type="match status" value="1"/>
</dbReference>
<evidence type="ECO:0000313" key="4">
    <source>
        <dbReference type="Proteomes" id="UP001328107"/>
    </source>
</evidence>
<evidence type="ECO:0000313" key="3">
    <source>
        <dbReference type="EMBL" id="GMR37680.1"/>
    </source>
</evidence>
<evidence type="ECO:0000256" key="1">
    <source>
        <dbReference type="ARBA" id="ARBA00023002"/>
    </source>
</evidence>
<keyword evidence="1" id="KW-0560">Oxidoreductase</keyword>
<reference evidence="4" key="1">
    <citation type="submission" date="2022-10" db="EMBL/GenBank/DDBJ databases">
        <title>Genome assembly of Pristionchus species.</title>
        <authorList>
            <person name="Yoshida K."/>
            <person name="Sommer R.J."/>
        </authorList>
    </citation>
    <scope>NUCLEOTIDE SEQUENCE [LARGE SCALE GENOMIC DNA]</scope>
    <source>
        <strain evidence="4">RS5460</strain>
    </source>
</reference>
<feature type="non-terminal residue" evidence="3">
    <location>
        <position position="1"/>
    </location>
</feature>
<evidence type="ECO:0008006" key="5">
    <source>
        <dbReference type="Google" id="ProtNLM"/>
    </source>
</evidence>
<dbReference type="PANTHER" id="PTHR44147">
    <property type="entry name" value="DEHYDROGENASE/REDUCTASE SDR FAMILY MEMBER 1"/>
    <property type="match status" value="1"/>
</dbReference>
<dbReference type="AlphaFoldDB" id="A0AAN4ZIP8"/>
<name>A0AAN4ZIP8_9BILA</name>
<dbReference type="Pfam" id="PF00106">
    <property type="entry name" value="adh_short"/>
    <property type="match status" value="1"/>
</dbReference>
<dbReference type="EMBL" id="BTRK01000002">
    <property type="protein sequence ID" value="GMR37680.1"/>
    <property type="molecule type" value="Genomic_DNA"/>
</dbReference>
<keyword evidence="4" id="KW-1185">Reference proteome</keyword>
<dbReference type="Gene3D" id="3.40.50.720">
    <property type="entry name" value="NAD(P)-binding Rossmann-like Domain"/>
    <property type="match status" value="1"/>
</dbReference>
<accession>A0AAN4ZIP8</accession>
<dbReference type="InterPro" id="IPR002347">
    <property type="entry name" value="SDR_fam"/>
</dbReference>
<sequence>EKFTLFEKMAGPLVGKFALVTGASRGIGRGIALQLGQAGATVFITARHPSQSFASSHPEFAHLPSLEQTRKDIESRGGKSVAIYCDHSDPYEIKELFQKIEVHTEGRLDILVNNAFSAVSELNNTGGKPFYELDPSIWDAVNNVGLRNHYYCAVYACKMMTERKSGLVVNVSSLGGLTYAINVAYGCGKAALDRMATDMAEELKGTGVTVVSLWPAAVKTEASKVYIESGKTQEAFKGPADVITETLVTGESIEFPGKCVVALATDPKVSRKTGKVLLTGDLAREYKFKDIDGLRPMDSRSLRIALRFLGWRRLSSWIPAWVRIPLPAMHFAGYKFTLW</sequence>
<comment type="caution">
    <text evidence="3">The sequence shown here is derived from an EMBL/GenBank/DDBJ whole genome shotgun (WGS) entry which is preliminary data.</text>
</comment>
<evidence type="ECO:0000256" key="2">
    <source>
        <dbReference type="RuleBase" id="RU000363"/>
    </source>
</evidence>
<dbReference type="Proteomes" id="UP001328107">
    <property type="component" value="Unassembled WGS sequence"/>
</dbReference>
<dbReference type="PRINTS" id="PR00080">
    <property type="entry name" value="SDRFAMILY"/>
</dbReference>